<accession>A0AAV4FL23</accession>
<feature type="region of interest" description="Disordered" evidence="1">
    <location>
        <begin position="282"/>
        <end position="370"/>
    </location>
</feature>
<proteinExistence type="predicted"/>
<keyword evidence="3" id="KW-1185">Reference proteome</keyword>
<organism evidence="2 3">
    <name type="scientific">Elysia marginata</name>
    <dbReference type="NCBI Taxonomy" id="1093978"/>
    <lineage>
        <taxon>Eukaryota</taxon>
        <taxon>Metazoa</taxon>
        <taxon>Spiralia</taxon>
        <taxon>Lophotrochozoa</taxon>
        <taxon>Mollusca</taxon>
        <taxon>Gastropoda</taxon>
        <taxon>Heterobranchia</taxon>
        <taxon>Euthyneura</taxon>
        <taxon>Panpulmonata</taxon>
        <taxon>Sacoglossa</taxon>
        <taxon>Placobranchoidea</taxon>
        <taxon>Plakobranchidae</taxon>
        <taxon>Elysia</taxon>
    </lineage>
</organism>
<dbReference type="EMBL" id="BMAT01004469">
    <property type="protein sequence ID" value="GFR73992.1"/>
    <property type="molecule type" value="Genomic_DNA"/>
</dbReference>
<evidence type="ECO:0000256" key="1">
    <source>
        <dbReference type="SAM" id="MobiDB-lite"/>
    </source>
</evidence>
<feature type="region of interest" description="Disordered" evidence="1">
    <location>
        <begin position="215"/>
        <end position="263"/>
    </location>
</feature>
<dbReference type="AlphaFoldDB" id="A0AAV4FL23"/>
<protein>
    <submittedName>
        <fullName evidence="2">Uncharacterized protein</fullName>
    </submittedName>
</protein>
<reference evidence="2 3" key="1">
    <citation type="journal article" date="2021" name="Elife">
        <title>Chloroplast acquisition without the gene transfer in kleptoplastic sea slugs, Plakobranchus ocellatus.</title>
        <authorList>
            <person name="Maeda T."/>
            <person name="Takahashi S."/>
            <person name="Yoshida T."/>
            <person name="Shimamura S."/>
            <person name="Takaki Y."/>
            <person name="Nagai Y."/>
            <person name="Toyoda A."/>
            <person name="Suzuki Y."/>
            <person name="Arimoto A."/>
            <person name="Ishii H."/>
            <person name="Satoh N."/>
            <person name="Nishiyama T."/>
            <person name="Hasebe M."/>
            <person name="Maruyama T."/>
            <person name="Minagawa J."/>
            <person name="Obokata J."/>
            <person name="Shigenobu S."/>
        </authorList>
    </citation>
    <scope>NUCLEOTIDE SEQUENCE [LARGE SCALE GENOMIC DNA]</scope>
</reference>
<gene>
    <name evidence="2" type="ORF">ElyMa_002151700</name>
</gene>
<feature type="compositionally biased region" description="Acidic residues" evidence="1">
    <location>
        <begin position="325"/>
        <end position="334"/>
    </location>
</feature>
<sequence>MDKSTSIQPEKRPRVALVGKRGAESVFSPLAPQRIYLNVESVGRVGFRPVPLQTTQRNNGNTGRRMQDFEEIRGVLELARKSGEEKLTTMKELGGIKVKVARDTYLNNSRGVINHKDLRGSKEEGLVECIPGVISARRIEIKRGRRGSRRIHTSLPTTPPPHPLRLRQDTCLSRAHNGGTFGQARAAVAVEVAKEVRPRLYAQAMRGGPARRVTAPLTTQNKTESLTMAQNSATKKARPINDKPRTGETRKPQTFERYGTNPEVDLESIDSIWSVPKDFCRAGRRAGGTSPPCPAPRRQSSPSQQPSPSQQSPLFPNPPRAPAPEESDSGDMDTDLGSALSADPGRGPLSPLVLIRESVPLPLGQPRRQG</sequence>
<feature type="compositionally biased region" description="Polar residues" evidence="1">
    <location>
        <begin position="216"/>
        <end position="234"/>
    </location>
</feature>
<dbReference type="Proteomes" id="UP000762676">
    <property type="component" value="Unassembled WGS sequence"/>
</dbReference>
<comment type="caution">
    <text evidence="2">The sequence shown here is derived from an EMBL/GenBank/DDBJ whole genome shotgun (WGS) entry which is preliminary data.</text>
</comment>
<evidence type="ECO:0000313" key="3">
    <source>
        <dbReference type="Proteomes" id="UP000762676"/>
    </source>
</evidence>
<evidence type="ECO:0000313" key="2">
    <source>
        <dbReference type="EMBL" id="GFR73992.1"/>
    </source>
</evidence>
<name>A0AAV4FL23_9GAST</name>
<feature type="compositionally biased region" description="Basic and acidic residues" evidence="1">
    <location>
        <begin position="239"/>
        <end position="254"/>
    </location>
</feature>
<feature type="compositionally biased region" description="Low complexity" evidence="1">
    <location>
        <begin position="296"/>
        <end position="314"/>
    </location>
</feature>